<comment type="function">
    <text evidence="6">RNaseP catalyzes the removal of the 5'-leader sequence from pre-tRNA to produce the mature 5'-terminus. It can also cleave other RNA substrates such as 4.5S RNA. The protein component plays an auxiliary but essential role in vivo by binding to the 5'-leader sequence and broadening the substrate specificity of the ribozyme.</text>
</comment>
<accession>I0K3Z6</accession>
<organism evidence="7 8">
    <name type="scientific">Fibrella aestuarina BUZ 2</name>
    <dbReference type="NCBI Taxonomy" id="1166018"/>
    <lineage>
        <taxon>Bacteria</taxon>
        <taxon>Pseudomonadati</taxon>
        <taxon>Bacteroidota</taxon>
        <taxon>Cytophagia</taxon>
        <taxon>Cytophagales</taxon>
        <taxon>Spirosomataceae</taxon>
        <taxon>Fibrella</taxon>
    </lineage>
</organism>
<reference evidence="7 8" key="1">
    <citation type="journal article" date="2012" name="J. Bacteriol.">
        <title>Genome Sequence of Fibrella aestuarina BUZ 2T, a Filamentous Marine Bacterium.</title>
        <authorList>
            <person name="Filippini M."/>
            <person name="Qi W."/>
            <person name="Blom J."/>
            <person name="Goesmann A."/>
            <person name="Smits T.H."/>
            <person name="Bagheri H.C."/>
        </authorList>
    </citation>
    <scope>NUCLEOTIDE SEQUENCE [LARGE SCALE GENOMIC DNA]</scope>
    <source>
        <strain evidence="8">BUZ 2T</strain>
    </source>
</reference>
<evidence type="ECO:0000256" key="3">
    <source>
        <dbReference type="ARBA" id="ARBA00022759"/>
    </source>
</evidence>
<keyword evidence="3 6" id="KW-0255">Endonuclease</keyword>
<evidence type="ECO:0000256" key="6">
    <source>
        <dbReference type="HAMAP-Rule" id="MF_00227"/>
    </source>
</evidence>
<dbReference type="Pfam" id="PF00825">
    <property type="entry name" value="Ribonuclease_P"/>
    <property type="match status" value="1"/>
</dbReference>
<evidence type="ECO:0000313" key="8">
    <source>
        <dbReference type="Proteomes" id="UP000011058"/>
    </source>
</evidence>
<dbReference type="InterPro" id="IPR000100">
    <property type="entry name" value="RNase_P"/>
</dbReference>
<dbReference type="InterPro" id="IPR020568">
    <property type="entry name" value="Ribosomal_Su5_D2-typ_SF"/>
</dbReference>
<evidence type="ECO:0000256" key="1">
    <source>
        <dbReference type="ARBA" id="ARBA00022694"/>
    </source>
</evidence>
<dbReference type="STRING" id="1166018.FAES_0838"/>
<dbReference type="EC" id="3.1.26.5" evidence="6"/>
<dbReference type="GO" id="GO:0000049">
    <property type="term" value="F:tRNA binding"/>
    <property type="evidence" value="ECO:0007669"/>
    <property type="project" value="UniProtKB-UniRule"/>
</dbReference>
<keyword evidence="4 6" id="KW-0378">Hydrolase</keyword>
<sequence length="164" mass="18307">MPNTFPKTERLTSKKLINRLFDRSAQTGADAVQSVYAHPFRVMFVLPGLAPATNVPDAVDVRAVDSAEANEVTTNVPEVVPKPSPQALPQVLFSVPKRAFKKAVDRNLVRRRCREAYRLNKCILQKAAVSPVAITFLYTAKVKISFDEIDKGMKLALKRMNNVR</sequence>
<proteinExistence type="inferred from homology"/>
<evidence type="ECO:0000256" key="5">
    <source>
        <dbReference type="ARBA" id="ARBA00022884"/>
    </source>
</evidence>
<dbReference type="PATRIC" id="fig|1166018.3.peg.2554"/>
<dbReference type="eggNOG" id="COG0594">
    <property type="taxonomic scope" value="Bacteria"/>
</dbReference>
<dbReference type="SUPFAM" id="SSF54211">
    <property type="entry name" value="Ribosomal protein S5 domain 2-like"/>
    <property type="match status" value="1"/>
</dbReference>
<dbReference type="RefSeq" id="WP_015329949.1">
    <property type="nucleotide sequence ID" value="NC_020054.1"/>
</dbReference>
<evidence type="ECO:0000256" key="2">
    <source>
        <dbReference type="ARBA" id="ARBA00022722"/>
    </source>
</evidence>
<gene>
    <name evidence="6" type="primary">rnpA</name>
    <name evidence="7" type="ORF">FAES_0838</name>
</gene>
<dbReference type="InterPro" id="IPR014721">
    <property type="entry name" value="Ribsml_uS5_D2-typ_fold_subgr"/>
</dbReference>
<comment type="subunit">
    <text evidence="6">Consists of a catalytic RNA component (M1 or rnpB) and a protein subunit.</text>
</comment>
<dbReference type="Gene3D" id="3.30.230.10">
    <property type="match status" value="1"/>
</dbReference>
<protein>
    <recommendedName>
        <fullName evidence="6">Ribonuclease P protein component</fullName>
        <shortName evidence="6">RNase P protein</shortName>
        <shortName evidence="6">RNaseP protein</shortName>
        <ecNumber evidence="6">3.1.26.5</ecNumber>
    </recommendedName>
    <alternativeName>
        <fullName evidence="6">Protein C5</fullName>
    </alternativeName>
</protein>
<dbReference type="GO" id="GO:0001682">
    <property type="term" value="P:tRNA 5'-leader removal"/>
    <property type="evidence" value="ECO:0007669"/>
    <property type="project" value="UniProtKB-UniRule"/>
</dbReference>
<dbReference type="Proteomes" id="UP000011058">
    <property type="component" value="Chromosome"/>
</dbReference>
<evidence type="ECO:0000313" key="7">
    <source>
        <dbReference type="EMBL" id="CCG98849.1"/>
    </source>
</evidence>
<comment type="similarity">
    <text evidence="6">Belongs to the RnpA family.</text>
</comment>
<dbReference type="HAMAP" id="MF_00227">
    <property type="entry name" value="RNase_P"/>
    <property type="match status" value="1"/>
</dbReference>
<evidence type="ECO:0000256" key="4">
    <source>
        <dbReference type="ARBA" id="ARBA00022801"/>
    </source>
</evidence>
<keyword evidence="8" id="KW-1185">Reference proteome</keyword>
<name>I0K3Z6_9BACT</name>
<dbReference type="HOGENOM" id="CLU_117179_1_0_10"/>
<keyword evidence="1 6" id="KW-0819">tRNA processing</keyword>
<dbReference type="EMBL" id="HE796683">
    <property type="protein sequence ID" value="CCG98849.1"/>
    <property type="molecule type" value="Genomic_DNA"/>
</dbReference>
<dbReference type="GO" id="GO:0004526">
    <property type="term" value="F:ribonuclease P activity"/>
    <property type="evidence" value="ECO:0007669"/>
    <property type="project" value="UniProtKB-UniRule"/>
</dbReference>
<dbReference type="OrthoDB" id="1524972at2"/>
<keyword evidence="5 6" id="KW-0694">RNA-binding</keyword>
<comment type="catalytic activity">
    <reaction evidence="6">
        <text>Endonucleolytic cleavage of RNA, removing 5'-extranucleotides from tRNA precursor.</text>
        <dbReference type="EC" id="3.1.26.5"/>
    </reaction>
</comment>
<dbReference type="AlphaFoldDB" id="I0K3Z6"/>
<dbReference type="KEGG" id="fae:FAES_0838"/>
<keyword evidence="2 6" id="KW-0540">Nuclease</keyword>